<dbReference type="GO" id="GO:0004674">
    <property type="term" value="F:protein serine/threonine kinase activity"/>
    <property type="evidence" value="ECO:0007669"/>
    <property type="project" value="TreeGrafter"/>
</dbReference>
<dbReference type="Proteomes" id="UP001146351">
    <property type="component" value="Unassembled WGS sequence"/>
</dbReference>
<dbReference type="OrthoDB" id="4062651at2759"/>
<organism evidence="3 4">
    <name type="scientific">Penicillium capsulatum</name>
    <dbReference type="NCBI Taxonomy" id="69766"/>
    <lineage>
        <taxon>Eukaryota</taxon>
        <taxon>Fungi</taxon>
        <taxon>Dikarya</taxon>
        <taxon>Ascomycota</taxon>
        <taxon>Pezizomycotina</taxon>
        <taxon>Eurotiomycetes</taxon>
        <taxon>Eurotiomycetidae</taxon>
        <taxon>Eurotiales</taxon>
        <taxon>Aspergillaceae</taxon>
        <taxon>Penicillium</taxon>
    </lineage>
</organism>
<gene>
    <name evidence="3" type="ORF">N7492_001814</name>
</gene>
<feature type="domain" description="Protein kinase" evidence="2">
    <location>
        <begin position="67"/>
        <end position="294"/>
    </location>
</feature>
<sequence length="294" mass="33237">MNVPLSNRNNRVSRFPGTRDGNLHAKRPLATQSELPVQRTEDSGQRPHKRPALFKLSKTVSDPWKLYHKSFKIDQAGSGYVVHRNDESFRESIIKVVRAPRSELSKIMTNPHTNFVHLQEVFYHDGQIFFLYEMMDVSLAQIFSSPLGRLQLFEVAAFSKEILMGVHHIHDSLEITHGELRSSNILLSVTGEVKIANIGASMLNNKDTREAQDDIKAVGQIVLECLEPSTFLRGGSLSNAWNSQVSNFMESTKSDSAQKLLKHDFLHLSPGPFCLKPYIRFAREVAAKEVEVIE</sequence>
<accession>A0A9W9IS76</accession>
<dbReference type="InterPro" id="IPR000719">
    <property type="entry name" value="Prot_kinase_dom"/>
</dbReference>
<dbReference type="SUPFAM" id="SSF56112">
    <property type="entry name" value="Protein kinase-like (PK-like)"/>
    <property type="match status" value="1"/>
</dbReference>
<dbReference type="InterPro" id="IPR050285">
    <property type="entry name" value="STE20_Ser/Thr_kinase"/>
</dbReference>
<dbReference type="PANTHER" id="PTHR48015">
    <property type="entry name" value="SERINE/THREONINE-PROTEIN KINASE TAO"/>
    <property type="match status" value="1"/>
</dbReference>
<keyword evidence="4" id="KW-1185">Reference proteome</keyword>
<reference evidence="3" key="2">
    <citation type="journal article" date="2023" name="IMA Fungus">
        <title>Comparative genomic study of the Penicillium genus elucidates a diverse pangenome and 15 lateral gene transfer events.</title>
        <authorList>
            <person name="Petersen C."/>
            <person name="Sorensen T."/>
            <person name="Nielsen M.R."/>
            <person name="Sondergaard T.E."/>
            <person name="Sorensen J.L."/>
            <person name="Fitzpatrick D.A."/>
            <person name="Frisvad J.C."/>
            <person name="Nielsen K.L."/>
        </authorList>
    </citation>
    <scope>NUCLEOTIDE SEQUENCE</scope>
    <source>
        <strain evidence="3">IBT 21917</strain>
    </source>
</reference>
<dbReference type="GO" id="GO:0005737">
    <property type="term" value="C:cytoplasm"/>
    <property type="evidence" value="ECO:0007669"/>
    <property type="project" value="TreeGrafter"/>
</dbReference>
<reference evidence="3" key="1">
    <citation type="submission" date="2022-11" db="EMBL/GenBank/DDBJ databases">
        <authorList>
            <person name="Petersen C."/>
        </authorList>
    </citation>
    <scope>NUCLEOTIDE SEQUENCE</scope>
    <source>
        <strain evidence="3">IBT 21917</strain>
    </source>
</reference>
<comment type="caution">
    <text evidence="3">The sequence shown here is derived from an EMBL/GenBank/DDBJ whole genome shotgun (WGS) entry which is preliminary data.</text>
</comment>
<dbReference type="AlphaFoldDB" id="A0A9W9IS76"/>
<feature type="compositionally biased region" description="Polar residues" evidence="1">
    <location>
        <begin position="1"/>
        <end position="12"/>
    </location>
</feature>
<evidence type="ECO:0000313" key="3">
    <source>
        <dbReference type="EMBL" id="KAJ5184198.1"/>
    </source>
</evidence>
<dbReference type="Pfam" id="PF00069">
    <property type="entry name" value="Pkinase"/>
    <property type="match status" value="1"/>
</dbReference>
<dbReference type="PANTHER" id="PTHR48015:SF35">
    <property type="entry name" value="SERINE_THREONINE-PROTEIN KINASE PAK"/>
    <property type="match status" value="1"/>
</dbReference>
<protein>
    <recommendedName>
        <fullName evidence="2">Protein kinase domain-containing protein</fullName>
    </recommendedName>
</protein>
<dbReference type="InterPro" id="IPR011009">
    <property type="entry name" value="Kinase-like_dom_sf"/>
</dbReference>
<dbReference type="EMBL" id="JAPQKO010000001">
    <property type="protein sequence ID" value="KAJ5184198.1"/>
    <property type="molecule type" value="Genomic_DNA"/>
</dbReference>
<evidence type="ECO:0000256" key="1">
    <source>
        <dbReference type="SAM" id="MobiDB-lite"/>
    </source>
</evidence>
<proteinExistence type="predicted"/>
<evidence type="ECO:0000259" key="2">
    <source>
        <dbReference type="PROSITE" id="PS50011"/>
    </source>
</evidence>
<dbReference type="GO" id="GO:0035556">
    <property type="term" value="P:intracellular signal transduction"/>
    <property type="evidence" value="ECO:0007669"/>
    <property type="project" value="TreeGrafter"/>
</dbReference>
<dbReference type="GO" id="GO:0005524">
    <property type="term" value="F:ATP binding"/>
    <property type="evidence" value="ECO:0007669"/>
    <property type="project" value="InterPro"/>
</dbReference>
<dbReference type="PROSITE" id="PS50011">
    <property type="entry name" value="PROTEIN_KINASE_DOM"/>
    <property type="match status" value="1"/>
</dbReference>
<dbReference type="GO" id="GO:0043408">
    <property type="term" value="P:regulation of MAPK cascade"/>
    <property type="evidence" value="ECO:0007669"/>
    <property type="project" value="TreeGrafter"/>
</dbReference>
<feature type="region of interest" description="Disordered" evidence="1">
    <location>
        <begin position="1"/>
        <end position="52"/>
    </location>
</feature>
<dbReference type="SMART" id="SM00220">
    <property type="entry name" value="S_TKc"/>
    <property type="match status" value="1"/>
</dbReference>
<evidence type="ECO:0000313" key="4">
    <source>
        <dbReference type="Proteomes" id="UP001146351"/>
    </source>
</evidence>
<name>A0A9W9IS76_9EURO</name>
<dbReference type="Gene3D" id="1.10.510.10">
    <property type="entry name" value="Transferase(Phosphotransferase) domain 1"/>
    <property type="match status" value="1"/>
</dbReference>